<evidence type="ECO:0000313" key="1">
    <source>
        <dbReference type="EMBL" id="MCI88359.1"/>
    </source>
</evidence>
<evidence type="ECO:0000313" key="2">
    <source>
        <dbReference type="Proteomes" id="UP000265520"/>
    </source>
</evidence>
<dbReference type="Proteomes" id="UP000265520">
    <property type="component" value="Unassembled WGS sequence"/>
</dbReference>
<protein>
    <submittedName>
        <fullName evidence="1">Uncharacterized protein</fullName>
    </submittedName>
</protein>
<sequence length="54" mass="6306">MVHRCPNLRRTGKAQAIIKLQHTKTGAHFRPTSPWKLTSTNVSIKWRLQIKQIK</sequence>
<name>A0A392VLU5_9FABA</name>
<proteinExistence type="predicted"/>
<feature type="non-terminal residue" evidence="1">
    <location>
        <position position="54"/>
    </location>
</feature>
<dbReference type="AlphaFoldDB" id="A0A392VLU5"/>
<comment type="caution">
    <text evidence="1">The sequence shown here is derived from an EMBL/GenBank/DDBJ whole genome shotgun (WGS) entry which is preliminary data.</text>
</comment>
<accession>A0A392VLU5</accession>
<reference evidence="1 2" key="1">
    <citation type="journal article" date="2018" name="Front. Plant Sci.">
        <title>Red Clover (Trifolium pratense) and Zigzag Clover (T. medium) - A Picture of Genomic Similarities and Differences.</title>
        <authorList>
            <person name="Dluhosova J."/>
            <person name="Istvanek J."/>
            <person name="Nedelnik J."/>
            <person name="Repkova J."/>
        </authorList>
    </citation>
    <scope>NUCLEOTIDE SEQUENCE [LARGE SCALE GENOMIC DNA]</scope>
    <source>
        <strain evidence="2">cv. 10/8</strain>
        <tissue evidence="1">Leaf</tissue>
    </source>
</reference>
<keyword evidence="2" id="KW-1185">Reference proteome</keyword>
<dbReference type="EMBL" id="LXQA011190969">
    <property type="protein sequence ID" value="MCI88359.1"/>
    <property type="molecule type" value="Genomic_DNA"/>
</dbReference>
<organism evidence="1 2">
    <name type="scientific">Trifolium medium</name>
    <dbReference type="NCBI Taxonomy" id="97028"/>
    <lineage>
        <taxon>Eukaryota</taxon>
        <taxon>Viridiplantae</taxon>
        <taxon>Streptophyta</taxon>
        <taxon>Embryophyta</taxon>
        <taxon>Tracheophyta</taxon>
        <taxon>Spermatophyta</taxon>
        <taxon>Magnoliopsida</taxon>
        <taxon>eudicotyledons</taxon>
        <taxon>Gunneridae</taxon>
        <taxon>Pentapetalae</taxon>
        <taxon>rosids</taxon>
        <taxon>fabids</taxon>
        <taxon>Fabales</taxon>
        <taxon>Fabaceae</taxon>
        <taxon>Papilionoideae</taxon>
        <taxon>50 kb inversion clade</taxon>
        <taxon>NPAAA clade</taxon>
        <taxon>Hologalegina</taxon>
        <taxon>IRL clade</taxon>
        <taxon>Trifolieae</taxon>
        <taxon>Trifolium</taxon>
    </lineage>
</organism>